<protein>
    <recommendedName>
        <fullName evidence="5">t-SNARE coiled-coil homology domain-containing protein</fullName>
    </recommendedName>
</protein>
<dbReference type="EMBL" id="CCKQ01009578">
    <property type="protein sequence ID" value="CDW81069.1"/>
    <property type="molecule type" value="Genomic_DNA"/>
</dbReference>
<sequence>MQNACGIDSEITKILSYFQSQDVMKIDKNDLTMFIRHFESKIKTQHLVAKNKEQDQVQKTIMLIQESKLEKLIRIFRDIEISNLKKQMTVKKQEYEQAQRQKQASQNRIIRQSYQQMNEIEESKEQGKYDPEREEYEKEGQQILMNLQSDINQIEDTEKIIFELSNLLQQFSTKVVEQENMSVLNEGNQELKKAHEYQKGNGHLFAAIFIIYTLMIIIWDWFNTKYY</sequence>
<name>A0A078AFQ9_STYLE</name>
<feature type="transmembrane region" description="Helical" evidence="2">
    <location>
        <begin position="202"/>
        <end position="222"/>
    </location>
</feature>
<keyword evidence="1" id="KW-0175">Coiled coil</keyword>
<gene>
    <name evidence="3" type="primary">Contig10679.g11415</name>
    <name evidence="3" type="ORF">STYLEM_10077</name>
</gene>
<organism evidence="3 4">
    <name type="scientific">Stylonychia lemnae</name>
    <name type="common">Ciliate</name>
    <dbReference type="NCBI Taxonomy" id="5949"/>
    <lineage>
        <taxon>Eukaryota</taxon>
        <taxon>Sar</taxon>
        <taxon>Alveolata</taxon>
        <taxon>Ciliophora</taxon>
        <taxon>Intramacronucleata</taxon>
        <taxon>Spirotrichea</taxon>
        <taxon>Stichotrichia</taxon>
        <taxon>Sporadotrichida</taxon>
        <taxon>Oxytrichidae</taxon>
        <taxon>Stylonychinae</taxon>
        <taxon>Stylonychia</taxon>
    </lineage>
</organism>
<evidence type="ECO:0000313" key="3">
    <source>
        <dbReference type="EMBL" id="CDW81069.1"/>
    </source>
</evidence>
<evidence type="ECO:0000256" key="1">
    <source>
        <dbReference type="SAM" id="Coils"/>
    </source>
</evidence>
<evidence type="ECO:0008006" key="5">
    <source>
        <dbReference type="Google" id="ProtNLM"/>
    </source>
</evidence>
<keyword evidence="2" id="KW-0812">Transmembrane</keyword>
<proteinExistence type="predicted"/>
<reference evidence="3 4" key="1">
    <citation type="submission" date="2014-06" db="EMBL/GenBank/DDBJ databases">
        <authorList>
            <person name="Swart Estienne"/>
        </authorList>
    </citation>
    <scope>NUCLEOTIDE SEQUENCE [LARGE SCALE GENOMIC DNA]</scope>
    <source>
        <strain evidence="3 4">130c</strain>
    </source>
</reference>
<evidence type="ECO:0000256" key="2">
    <source>
        <dbReference type="SAM" id="Phobius"/>
    </source>
</evidence>
<keyword evidence="2" id="KW-1133">Transmembrane helix</keyword>
<accession>A0A078AFQ9</accession>
<evidence type="ECO:0000313" key="4">
    <source>
        <dbReference type="Proteomes" id="UP000039865"/>
    </source>
</evidence>
<dbReference type="AlphaFoldDB" id="A0A078AFQ9"/>
<keyword evidence="4" id="KW-1185">Reference proteome</keyword>
<feature type="coiled-coil region" evidence="1">
    <location>
        <begin position="81"/>
        <end position="108"/>
    </location>
</feature>
<keyword evidence="2" id="KW-0472">Membrane</keyword>
<dbReference type="Proteomes" id="UP000039865">
    <property type="component" value="Unassembled WGS sequence"/>
</dbReference>
<dbReference type="InParanoid" id="A0A078AFQ9"/>